<protein>
    <recommendedName>
        <fullName evidence="4">PE family protein</fullName>
    </recommendedName>
</protein>
<feature type="region of interest" description="Disordered" evidence="1">
    <location>
        <begin position="128"/>
        <end position="244"/>
    </location>
</feature>
<sequence length="244" mass="24478">MSGSPLKKPEGISWNAASVELPEIPMLPPGPDAMSATISAVLPTLAAQLTANVAALQAKEHMYSGKVGEAQAAYTNSDESGSQSVGQVVGMLGKLGEQAGQLAGAPSQAAQGGSGMFGSLIEQVMKAAQGGGGEAGQSPVGAAPVGAAPAGGVPPPGAAGQSPGQPGRDPLEERVERLEERAAREDRPQEQPVQSVPQREPLQRADDGNLASGPENSRPGAGPAPVAPPESTRHAADDDLGRRL</sequence>
<feature type="compositionally biased region" description="Low complexity" evidence="1">
    <location>
        <begin position="158"/>
        <end position="168"/>
    </location>
</feature>
<evidence type="ECO:0000256" key="1">
    <source>
        <dbReference type="SAM" id="MobiDB-lite"/>
    </source>
</evidence>
<dbReference type="Proteomes" id="UP001154266">
    <property type="component" value="Unassembled WGS sequence"/>
</dbReference>
<proteinExistence type="predicted"/>
<evidence type="ECO:0008006" key="4">
    <source>
        <dbReference type="Google" id="ProtNLM"/>
    </source>
</evidence>
<dbReference type="EMBL" id="JAKZMO010000016">
    <property type="protein sequence ID" value="MDG5484843.1"/>
    <property type="molecule type" value="Genomic_DNA"/>
</dbReference>
<feature type="compositionally biased region" description="Low complexity" evidence="1">
    <location>
        <begin position="136"/>
        <end position="151"/>
    </location>
</feature>
<keyword evidence="3" id="KW-1185">Reference proteome</keyword>
<accession>A0ABT6GUD6</accession>
<organism evidence="2 3">
    <name type="scientific">Mycolicibacterium gadium</name>
    <name type="common">Mycobacterium gadium</name>
    <dbReference type="NCBI Taxonomy" id="1794"/>
    <lineage>
        <taxon>Bacteria</taxon>
        <taxon>Bacillati</taxon>
        <taxon>Actinomycetota</taxon>
        <taxon>Actinomycetes</taxon>
        <taxon>Mycobacteriales</taxon>
        <taxon>Mycobacteriaceae</taxon>
        <taxon>Mycolicibacterium</taxon>
    </lineage>
</organism>
<feature type="compositionally biased region" description="Basic and acidic residues" evidence="1">
    <location>
        <begin position="231"/>
        <end position="244"/>
    </location>
</feature>
<evidence type="ECO:0000313" key="3">
    <source>
        <dbReference type="Proteomes" id="UP001154266"/>
    </source>
</evidence>
<comment type="caution">
    <text evidence="2">The sequence shown here is derived from an EMBL/GenBank/DDBJ whole genome shotgun (WGS) entry which is preliminary data.</text>
</comment>
<gene>
    <name evidence="2" type="ORF">MNO81_18765</name>
</gene>
<name>A0ABT6GUD6_MYCGU</name>
<dbReference type="RefSeq" id="WP_278222302.1">
    <property type="nucleotide sequence ID" value="NZ_JAKZMO010000016.1"/>
</dbReference>
<reference evidence="2" key="1">
    <citation type="journal article" date="2023" name="Environ. Microbiol.">
        <title>The 2-methylpropene degradation pathway in Mycobacteriaceae family strains.</title>
        <authorList>
            <person name="Helbich S."/>
            <person name="Barrantes I."/>
            <person name="Dos Anjos Borges L.G."/>
            <person name="Pieper D.H."/>
            <person name="Vainshtein Y."/>
            <person name="Sohn K."/>
            <person name="Engesser K.H."/>
        </authorList>
    </citation>
    <scope>NUCLEOTIDE SEQUENCE</scope>
    <source>
        <strain evidence="2">IBE100</strain>
    </source>
</reference>
<evidence type="ECO:0000313" key="2">
    <source>
        <dbReference type="EMBL" id="MDG5484843.1"/>
    </source>
</evidence>
<feature type="compositionally biased region" description="Basic and acidic residues" evidence="1">
    <location>
        <begin position="169"/>
        <end position="189"/>
    </location>
</feature>